<dbReference type="EMBL" id="CAVNYO010000138">
    <property type="protein sequence ID" value="CAK5269092.1"/>
    <property type="molecule type" value="Genomic_DNA"/>
</dbReference>
<accession>A0AAD2H4Z1</accession>
<organism evidence="3 4">
    <name type="scientific">Mycena citricolor</name>
    <dbReference type="NCBI Taxonomy" id="2018698"/>
    <lineage>
        <taxon>Eukaryota</taxon>
        <taxon>Fungi</taxon>
        <taxon>Dikarya</taxon>
        <taxon>Basidiomycota</taxon>
        <taxon>Agaricomycotina</taxon>
        <taxon>Agaricomycetes</taxon>
        <taxon>Agaricomycetidae</taxon>
        <taxon>Agaricales</taxon>
        <taxon>Marasmiineae</taxon>
        <taxon>Mycenaceae</taxon>
        <taxon>Mycena</taxon>
    </lineage>
</organism>
<evidence type="ECO:0000313" key="4">
    <source>
        <dbReference type="Proteomes" id="UP001295794"/>
    </source>
</evidence>
<evidence type="ECO:0000256" key="1">
    <source>
        <dbReference type="SAM" id="MobiDB-lite"/>
    </source>
</evidence>
<keyword evidence="2" id="KW-0812">Transmembrane</keyword>
<keyword evidence="4" id="KW-1185">Reference proteome</keyword>
<gene>
    <name evidence="3" type="ORF">MYCIT1_LOCUS12571</name>
</gene>
<evidence type="ECO:0000256" key="2">
    <source>
        <dbReference type="SAM" id="Phobius"/>
    </source>
</evidence>
<sequence>MQDIFRDDSYEGSHFALGPRGSTLGPRDSTRSLRDAKAVTTTQHVVDGGAYAGLYILKVFKGAIMLLRIPLTLLLFLWMLVFLFGAMTHTISAAFQPLCWIRGLSSFVFCASASPLSAQDPPKWADFPSLVSLQTTTMEQLLDESSSGSFLALQMKKAEMATTDLVTLVRVSDLMSRDTVAICRGETDFGALRKRNAGNTETAVMLCVTLETSLETPPQTSENEKMSTKGPGPPQAMIEKIEYLAELVNNHEPEDEELAAEILAVNDYALRTIEAAEEKFVAALWKQLIPWKKSNADVVLDAFEASMNYLSFTLQQLVVEFETNLHNLNKLEEQLTILHEIVTREDISLSAAKSELLSNLWTILGGNRRQLRGYESHLDLLSHLGSYRRQALVHVVSALQTLTQMGEDIENLRERVAAPELTGGRIPAQVHMKGIQNGLERIKEGRAKAKEKETHAVRRIVGGLNL</sequence>
<proteinExistence type="predicted"/>
<reference evidence="3" key="1">
    <citation type="submission" date="2023-11" db="EMBL/GenBank/DDBJ databases">
        <authorList>
            <person name="De Vega J J."/>
            <person name="De Vega J J."/>
        </authorList>
    </citation>
    <scope>NUCLEOTIDE SEQUENCE</scope>
</reference>
<name>A0AAD2H4Z1_9AGAR</name>
<comment type="caution">
    <text evidence="3">The sequence shown here is derived from an EMBL/GenBank/DDBJ whole genome shotgun (WGS) entry which is preliminary data.</text>
</comment>
<dbReference type="AlphaFoldDB" id="A0AAD2H4Z1"/>
<dbReference type="Proteomes" id="UP001295794">
    <property type="component" value="Unassembled WGS sequence"/>
</dbReference>
<feature type="region of interest" description="Disordered" evidence="1">
    <location>
        <begin position="214"/>
        <end position="233"/>
    </location>
</feature>
<keyword evidence="2" id="KW-0472">Membrane</keyword>
<evidence type="ECO:0000313" key="3">
    <source>
        <dbReference type="EMBL" id="CAK5269092.1"/>
    </source>
</evidence>
<protein>
    <submittedName>
        <fullName evidence="3">Uncharacterized protein</fullName>
    </submittedName>
</protein>
<feature type="transmembrane region" description="Helical" evidence="2">
    <location>
        <begin position="65"/>
        <end position="87"/>
    </location>
</feature>
<keyword evidence="2" id="KW-1133">Transmembrane helix</keyword>